<protein>
    <submittedName>
        <fullName evidence="1">Uncharacterized protein</fullName>
    </submittedName>
</protein>
<sequence length="74" mass="7997">MGKLLEDIATFLTRHGMPPTRFGVLAVGDGNLVADLRAGSRSPRIDTVERIERFMREYNAAHGESASQEAAPAA</sequence>
<gene>
    <name evidence="1" type="ORF">UFOVP326_99</name>
</gene>
<proteinExistence type="predicted"/>
<evidence type="ECO:0000313" key="1">
    <source>
        <dbReference type="EMBL" id="CAB4137836.1"/>
    </source>
</evidence>
<reference evidence="1" key="1">
    <citation type="submission" date="2020-04" db="EMBL/GenBank/DDBJ databases">
        <authorList>
            <person name="Chiriac C."/>
            <person name="Salcher M."/>
            <person name="Ghai R."/>
            <person name="Kavagutti S V."/>
        </authorList>
    </citation>
    <scope>NUCLEOTIDE SEQUENCE</scope>
</reference>
<name>A0A6J5LY40_9CAUD</name>
<organism evidence="1">
    <name type="scientific">uncultured Caudovirales phage</name>
    <dbReference type="NCBI Taxonomy" id="2100421"/>
    <lineage>
        <taxon>Viruses</taxon>
        <taxon>Duplodnaviria</taxon>
        <taxon>Heunggongvirae</taxon>
        <taxon>Uroviricota</taxon>
        <taxon>Caudoviricetes</taxon>
        <taxon>Peduoviridae</taxon>
        <taxon>Maltschvirus</taxon>
        <taxon>Maltschvirus maltsch</taxon>
    </lineage>
</organism>
<dbReference type="EMBL" id="LR796340">
    <property type="protein sequence ID" value="CAB4137836.1"/>
    <property type="molecule type" value="Genomic_DNA"/>
</dbReference>
<accession>A0A6J5LY40</accession>